<dbReference type="PANTHER" id="PTHR42861">
    <property type="entry name" value="CALCIUM-TRANSPORTING ATPASE"/>
    <property type="match status" value="1"/>
</dbReference>
<dbReference type="Pfam" id="PF00702">
    <property type="entry name" value="Hydrolase"/>
    <property type="match status" value="1"/>
</dbReference>
<evidence type="ECO:0000256" key="3">
    <source>
        <dbReference type="ARBA" id="ARBA00022741"/>
    </source>
</evidence>
<dbReference type="PROSITE" id="PS00154">
    <property type="entry name" value="ATPASE_E1_E2"/>
    <property type="match status" value="1"/>
</dbReference>
<sequence length="856" mass="94861">MVKDKKGFGLFFKQGLREVEVRQRLSRFGPNMIDHHKEVGELTLLWSQFRSPLIYILIFAAFITSLLGDFVDTGVISLAVGVNTILGFYQERKAQRALAALRAILTPKAIVIREGRRQTVEAPDIVPGDICFVGLGDRIPADGVVAEEDDFTVTEAILTGESVPVLKRRTRLKDFDGEDVEDLQERWKGLVREERVFAGTIVSSGTATILVVVTGNKTEVGKIARSLEETVQEPTPLQKRIDRFSNQLAVFVGITAFVIFATGLLVGESFLSIFTTSVAIAVAAIPEGMAVSLTAILAIGMQRILRRKALVRKLMAAETLGSVTVICVDKTGTLTEGVMRVTKAEFVDEEVGIQAAVLANDQRDPLEIAIWDWVRERKNVDPSHIAEASERVDAIPFSPTEKFTAKLYDGRVFVMGAPEVVLSFCSMPGSTKHRWMRKFEQYGLKGLRIVGFAVRPRKDGERKLTKKSVRSGLTWVGIVVHEDPIRAGVSEAFAEAKKAGITVKVITGDHRATAEAVLEQLGLLTQKDKLRARFPLVMEGSELETLSLDELRGRVRDIVLFSRIDPVQKLSIVEALQANGEVVAMTGDGVNDAPALKRADVGIVVSGATDVAKETADMVLLDNNFSTIAAAVEEGRGIFENLRKVILYLLSDSFSEVTLVMGSLLLRIPLPLTAAQILWINLISDGFPNLALTVEPREGDLMRQRPRDPREPLVNSEIKLLILLISAVTGVVTLIAFYWFWRTSGDVYSARTVAFSMLGANSLIYVFSARSLRSPIWQTKFFSNPWLLLAVLGGFLFQLTALYIPFFQSLLMTRPLTPFEWLWVFLEALIVIVIIECTKWIFSKRRLTTPLTERIT</sequence>
<gene>
    <name evidence="10" type="ORF">A2786_00360</name>
</gene>
<dbReference type="InterPro" id="IPR023298">
    <property type="entry name" value="ATPase_P-typ_TM_dom_sf"/>
</dbReference>
<keyword evidence="5" id="KW-1278">Translocase</keyword>
<dbReference type="Gene3D" id="3.40.1110.10">
    <property type="entry name" value="Calcium-transporting ATPase, cytoplasmic domain N"/>
    <property type="match status" value="2"/>
</dbReference>
<dbReference type="Gene3D" id="2.70.150.10">
    <property type="entry name" value="Calcium-transporting ATPase, cytoplasmic transduction domain A"/>
    <property type="match status" value="1"/>
</dbReference>
<feature type="domain" description="Cation-transporting P-type ATPase N-terminal" evidence="9">
    <location>
        <begin position="6"/>
        <end position="69"/>
    </location>
</feature>
<evidence type="ECO:0000259" key="9">
    <source>
        <dbReference type="SMART" id="SM00831"/>
    </source>
</evidence>
<dbReference type="GO" id="GO:0016887">
    <property type="term" value="F:ATP hydrolysis activity"/>
    <property type="evidence" value="ECO:0007669"/>
    <property type="project" value="InterPro"/>
</dbReference>
<dbReference type="InterPro" id="IPR018303">
    <property type="entry name" value="ATPase_P-typ_P_site"/>
</dbReference>
<evidence type="ECO:0000256" key="7">
    <source>
        <dbReference type="ARBA" id="ARBA00023136"/>
    </source>
</evidence>
<dbReference type="SUPFAM" id="SSF81653">
    <property type="entry name" value="Calcium ATPase, transduction domain A"/>
    <property type="match status" value="1"/>
</dbReference>
<feature type="transmembrane region" description="Helical" evidence="8">
    <location>
        <begin position="53"/>
        <end position="86"/>
    </location>
</feature>
<evidence type="ECO:0000256" key="1">
    <source>
        <dbReference type="ARBA" id="ARBA00004141"/>
    </source>
</evidence>
<dbReference type="SUPFAM" id="SSF81660">
    <property type="entry name" value="Metal cation-transporting ATPase, ATP-binding domain N"/>
    <property type="match status" value="1"/>
</dbReference>
<dbReference type="InterPro" id="IPR023214">
    <property type="entry name" value="HAD_sf"/>
</dbReference>
<dbReference type="SFLD" id="SFLDG00002">
    <property type="entry name" value="C1.7:_P-type_atpase_like"/>
    <property type="match status" value="1"/>
</dbReference>
<dbReference type="Pfam" id="PF00122">
    <property type="entry name" value="E1-E2_ATPase"/>
    <property type="match status" value="1"/>
</dbReference>
<evidence type="ECO:0000313" key="10">
    <source>
        <dbReference type="EMBL" id="OGY17766.1"/>
    </source>
</evidence>
<dbReference type="InterPro" id="IPR008250">
    <property type="entry name" value="ATPase_P-typ_transduc_dom_A_sf"/>
</dbReference>
<evidence type="ECO:0000256" key="6">
    <source>
        <dbReference type="ARBA" id="ARBA00022989"/>
    </source>
</evidence>
<dbReference type="SUPFAM" id="SSF81665">
    <property type="entry name" value="Calcium ATPase, transmembrane domain M"/>
    <property type="match status" value="1"/>
</dbReference>
<protein>
    <recommendedName>
        <fullName evidence="9">Cation-transporting P-type ATPase N-terminal domain-containing protein</fullName>
    </recommendedName>
</protein>
<evidence type="ECO:0000256" key="8">
    <source>
        <dbReference type="SAM" id="Phobius"/>
    </source>
</evidence>
<dbReference type="EMBL" id="MHCJ01000006">
    <property type="protein sequence ID" value="OGY17766.1"/>
    <property type="molecule type" value="Genomic_DNA"/>
</dbReference>
<dbReference type="GO" id="GO:0005524">
    <property type="term" value="F:ATP binding"/>
    <property type="evidence" value="ECO:0007669"/>
    <property type="project" value="UniProtKB-KW"/>
</dbReference>
<keyword evidence="7 8" id="KW-0472">Membrane</keyword>
<dbReference type="Proteomes" id="UP000179233">
    <property type="component" value="Unassembled WGS sequence"/>
</dbReference>
<comment type="caution">
    <text evidence="10">The sequence shown here is derived from an EMBL/GenBank/DDBJ whole genome shotgun (WGS) entry which is preliminary data.</text>
</comment>
<dbReference type="Gene3D" id="3.40.50.1000">
    <property type="entry name" value="HAD superfamily/HAD-like"/>
    <property type="match status" value="2"/>
</dbReference>
<keyword evidence="4" id="KW-0067">ATP-binding</keyword>
<dbReference type="PRINTS" id="PR00120">
    <property type="entry name" value="HATPASE"/>
</dbReference>
<name>A0A1G1VQU6_9BACT</name>
<dbReference type="SUPFAM" id="SSF56784">
    <property type="entry name" value="HAD-like"/>
    <property type="match status" value="1"/>
</dbReference>
<dbReference type="Pfam" id="PF00689">
    <property type="entry name" value="Cation_ATPase_C"/>
    <property type="match status" value="1"/>
</dbReference>
<dbReference type="Gene3D" id="1.20.1110.10">
    <property type="entry name" value="Calcium-transporting ATPase, transmembrane domain"/>
    <property type="match status" value="2"/>
</dbReference>
<dbReference type="SMART" id="SM00831">
    <property type="entry name" value="Cation_ATPase_N"/>
    <property type="match status" value="1"/>
</dbReference>
<dbReference type="NCBIfam" id="TIGR01494">
    <property type="entry name" value="ATPase_P-type"/>
    <property type="match status" value="2"/>
</dbReference>
<dbReference type="InterPro" id="IPR001757">
    <property type="entry name" value="P_typ_ATPase"/>
</dbReference>
<feature type="transmembrane region" description="Helical" evidence="8">
    <location>
        <begin position="273"/>
        <end position="299"/>
    </location>
</feature>
<evidence type="ECO:0000256" key="4">
    <source>
        <dbReference type="ARBA" id="ARBA00022840"/>
    </source>
</evidence>
<dbReference type="AlphaFoldDB" id="A0A1G1VQU6"/>
<proteinExistence type="predicted"/>
<dbReference type="PRINTS" id="PR00119">
    <property type="entry name" value="CATATPASE"/>
</dbReference>
<evidence type="ECO:0000256" key="2">
    <source>
        <dbReference type="ARBA" id="ARBA00022692"/>
    </source>
</evidence>
<dbReference type="SFLD" id="SFLDS00003">
    <property type="entry name" value="Haloacid_Dehalogenase"/>
    <property type="match status" value="1"/>
</dbReference>
<organism evidence="10 11">
    <name type="scientific">Candidatus Chisholmbacteria bacterium RIFCSPHIGHO2_01_FULL_52_32</name>
    <dbReference type="NCBI Taxonomy" id="1797591"/>
    <lineage>
        <taxon>Bacteria</taxon>
        <taxon>Candidatus Chisholmiibacteriota</taxon>
    </lineage>
</organism>
<feature type="transmembrane region" description="Helical" evidence="8">
    <location>
        <begin position="747"/>
        <end position="766"/>
    </location>
</feature>
<keyword evidence="6 8" id="KW-1133">Transmembrane helix</keyword>
<dbReference type="InterPro" id="IPR036412">
    <property type="entry name" value="HAD-like_sf"/>
</dbReference>
<dbReference type="Pfam" id="PF00690">
    <property type="entry name" value="Cation_ATPase_N"/>
    <property type="match status" value="1"/>
</dbReference>
<dbReference type="SFLD" id="SFLDF00027">
    <property type="entry name" value="p-type_atpase"/>
    <property type="match status" value="1"/>
</dbReference>
<dbReference type="InterPro" id="IPR004014">
    <property type="entry name" value="ATPase_P-typ_cation-transptr_N"/>
</dbReference>
<feature type="transmembrane region" description="Helical" evidence="8">
    <location>
        <begin position="821"/>
        <end position="842"/>
    </location>
</feature>
<evidence type="ECO:0000313" key="11">
    <source>
        <dbReference type="Proteomes" id="UP000179233"/>
    </source>
</evidence>
<evidence type="ECO:0000256" key="5">
    <source>
        <dbReference type="ARBA" id="ARBA00022967"/>
    </source>
</evidence>
<dbReference type="InterPro" id="IPR023299">
    <property type="entry name" value="ATPase_P-typ_cyto_dom_N"/>
</dbReference>
<feature type="transmembrane region" description="Helical" evidence="8">
    <location>
        <begin position="786"/>
        <end position="806"/>
    </location>
</feature>
<keyword evidence="3" id="KW-0547">Nucleotide-binding</keyword>
<dbReference type="InterPro" id="IPR059000">
    <property type="entry name" value="ATPase_P-type_domA"/>
</dbReference>
<reference evidence="10 11" key="1">
    <citation type="journal article" date="2016" name="Nat. Commun.">
        <title>Thousands of microbial genomes shed light on interconnected biogeochemical processes in an aquifer system.</title>
        <authorList>
            <person name="Anantharaman K."/>
            <person name="Brown C.T."/>
            <person name="Hug L.A."/>
            <person name="Sharon I."/>
            <person name="Castelle C.J."/>
            <person name="Probst A.J."/>
            <person name="Thomas B.C."/>
            <person name="Singh A."/>
            <person name="Wilkins M.J."/>
            <person name="Karaoz U."/>
            <person name="Brodie E.L."/>
            <person name="Williams K.H."/>
            <person name="Hubbard S.S."/>
            <person name="Banfield J.F."/>
        </authorList>
    </citation>
    <scope>NUCLEOTIDE SEQUENCE [LARGE SCALE GENOMIC DNA]</scope>
</reference>
<comment type="subcellular location">
    <subcellularLocation>
        <location evidence="1">Membrane</location>
        <topology evidence="1">Multi-pass membrane protein</topology>
    </subcellularLocation>
</comment>
<dbReference type="GO" id="GO:0016020">
    <property type="term" value="C:membrane"/>
    <property type="evidence" value="ECO:0007669"/>
    <property type="project" value="UniProtKB-SubCell"/>
</dbReference>
<dbReference type="InterPro" id="IPR006068">
    <property type="entry name" value="ATPase_P-typ_cation-transptr_C"/>
</dbReference>
<feature type="transmembrane region" description="Helical" evidence="8">
    <location>
        <begin position="248"/>
        <end position="267"/>
    </location>
</feature>
<accession>A0A1G1VQU6</accession>
<feature type="transmembrane region" description="Helical" evidence="8">
    <location>
        <begin position="720"/>
        <end position="741"/>
    </location>
</feature>
<keyword evidence="2 8" id="KW-0812">Transmembrane</keyword>
<dbReference type="InterPro" id="IPR044492">
    <property type="entry name" value="P_typ_ATPase_HD_dom"/>
</dbReference>